<dbReference type="InterPro" id="IPR003591">
    <property type="entry name" value="Leu-rich_rpt_typical-subtyp"/>
</dbReference>
<dbReference type="Pfam" id="PF13855">
    <property type="entry name" value="LRR_8"/>
    <property type="match status" value="3"/>
</dbReference>
<dbReference type="Pfam" id="PF12799">
    <property type="entry name" value="LRR_4"/>
    <property type="match status" value="1"/>
</dbReference>
<evidence type="ECO:0000256" key="3">
    <source>
        <dbReference type="ARBA" id="ARBA00022475"/>
    </source>
</evidence>
<reference evidence="13 14" key="1">
    <citation type="submission" date="2019-06" db="EMBL/GenBank/DDBJ databases">
        <title>WGS assembly of Gossypium darwinii.</title>
        <authorList>
            <person name="Chen Z.J."/>
            <person name="Sreedasyam A."/>
            <person name="Ando A."/>
            <person name="Song Q."/>
            <person name="De L."/>
            <person name="Hulse-Kemp A."/>
            <person name="Ding M."/>
            <person name="Ye W."/>
            <person name="Kirkbride R."/>
            <person name="Jenkins J."/>
            <person name="Plott C."/>
            <person name="Lovell J."/>
            <person name="Lin Y.-M."/>
            <person name="Vaughn R."/>
            <person name="Liu B."/>
            <person name="Li W."/>
            <person name="Simpson S."/>
            <person name="Scheffler B."/>
            <person name="Saski C."/>
            <person name="Grover C."/>
            <person name="Hu G."/>
            <person name="Conover J."/>
            <person name="Carlson J."/>
            <person name="Shu S."/>
            <person name="Boston L."/>
            <person name="Williams M."/>
            <person name="Peterson D."/>
            <person name="Mcgee K."/>
            <person name="Jones D."/>
            <person name="Wendel J."/>
            <person name="Stelly D."/>
            <person name="Grimwood J."/>
            <person name="Schmutz J."/>
        </authorList>
    </citation>
    <scope>NUCLEOTIDE SEQUENCE [LARGE SCALE GENOMIC DNA]</scope>
    <source>
        <strain evidence="13">1808015.09</strain>
    </source>
</reference>
<evidence type="ECO:0000256" key="10">
    <source>
        <dbReference type="ARBA" id="ARBA00023170"/>
    </source>
</evidence>
<dbReference type="Gene3D" id="3.80.10.10">
    <property type="entry name" value="Ribonuclease Inhibitor"/>
    <property type="match status" value="4"/>
</dbReference>
<organism evidence="13 14">
    <name type="scientific">Gossypium darwinii</name>
    <name type="common">Darwin's cotton</name>
    <name type="synonym">Gossypium barbadense var. darwinii</name>
    <dbReference type="NCBI Taxonomy" id="34276"/>
    <lineage>
        <taxon>Eukaryota</taxon>
        <taxon>Viridiplantae</taxon>
        <taxon>Streptophyta</taxon>
        <taxon>Embryophyta</taxon>
        <taxon>Tracheophyta</taxon>
        <taxon>Spermatophyta</taxon>
        <taxon>Magnoliopsida</taxon>
        <taxon>eudicotyledons</taxon>
        <taxon>Gunneridae</taxon>
        <taxon>Pentapetalae</taxon>
        <taxon>rosids</taxon>
        <taxon>malvids</taxon>
        <taxon>Malvales</taxon>
        <taxon>Malvaceae</taxon>
        <taxon>Malvoideae</taxon>
        <taxon>Gossypium</taxon>
    </lineage>
</organism>
<evidence type="ECO:0000256" key="8">
    <source>
        <dbReference type="ARBA" id="ARBA00022989"/>
    </source>
</evidence>
<evidence type="ECO:0000256" key="12">
    <source>
        <dbReference type="SAM" id="Phobius"/>
    </source>
</evidence>
<dbReference type="PANTHER" id="PTHR48062">
    <property type="entry name" value="RECEPTOR-LIKE PROTEIN 14"/>
    <property type="match status" value="1"/>
</dbReference>
<dbReference type="PROSITE" id="PS51450">
    <property type="entry name" value="LRR"/>
    <property type="match status" value="2"/>
</dbReference>
<protein>
    <recommendedName>
        <fullName evidence="15">Leucine-rich repeat-containing N-terminal plant-type domain-containing protein</fullName>
    </recommendedName>
</protein>
<keyword evidence="11" id="KW-0325">Glycoprotein</keyword>
<keyword evidence="9 12" id="KW-0472">Membrane</keyword>
<evidence type="ECO:0000256" key="9">
    <source>
        <dbReference type="ARBA" id="ARBA00023136"/>
    </source>
</evidence>
<comment type="subcellular location">
    <subcellularLocation>
        <location evidence="1">Cell membrane</location>
        <topology evidence="1">Single-pass type I membrane protein</topology>
    </subcellularLocation>
</comment>
<dbReference type="Pfam" id="PF00560">
    <property type="entry name" value="LRR_1"/>
    <property type="match status" value="7"/>
</dbReference>
<feature type="transmembrane region" description="Helical" evidence="12">
    <location>
        <begin position="862"/>
        <end position="881"/>
    </location>
</feature>
<keyword evidence="3" id="KW-1003">Cell membrane</keyword>
<evidence type="ECO:0000256" key="5">
    <source>
        <dbReference type="ARBA" id="ARBA00022692"/>
    </source>
</evidence>
<dbReference type="EMBL" id="CM017702">
    <property type="protein sequence ID" value="TYG78117.1"/>
    <property type="molecule type" value="Genomic_DNA"/>
</dbReference>
<dbReference type="InterPro" id="IPR001611">
    <property type="entry name" value="Leu-rich_rpt"/>
</dbReference>
<evidence type="ECO:0000256" key="1">
    <source>
        <dbReference type="ARBA" id="ARBA00004251"/>
    </source>
</evidence>
<evidence type="ECO:0008006" key="15">
    <source>
        <dbReference type="Google" id="ProtNLM"/>
    </source>
</evidence>
<sequence length="918" mass="102383">MTDGTQMRLITNLEELDLSFNLFRNNTISFLQGLSSLKSLTLFANHLQGSLDIEGLSSLTNLKKLDLSGNQIESFQSFKDGGRKLEVTHLEELNLDQNDFNTSVFASLNKFSNLKSLSISENQLKGSIDMKDLEAFINLRELDMSYNELRDFVIYQELNVSSNVEELYFDGSTLNTNILQGIGVFSSLKTLSLRGCGLIGPLPDHGWCDLRNLEVLDVSGSALEGMLPHCFSNLTSLRELHISRNHFQIPLSFAPFANLSNLKVLLVDENKMVTEPSFYISVPKFQLTIISLSKCITSQQPNLELPTFLYYQYDLRYVDLSHNNFMGTVPTWLLENNTKLEVLIVMGNSFTGPLSLPSAPNSNVSLIDISQNKLQGQIPTNVCSHFPRLSLLFFSKNAFEGDIPPCLSGMKDLSILDLSNNQLFGRVPEELITKSSLTILRLSNNNLSGHVLPVILNANGLSKLYLDGNNFSGEMANVDASISEFPTSLREINLGNNKFYGNLPRWMGNASFLERLALSQNGFEGPIPMEFCNLNDLEFLDLSENNLFGSIPSCFNTLNIMHVHLHGNRLSGPLPTVFYSISSLVTLDLRRNNLTGSIPKWIGTLSSLSILFLKDNHFHGEVPFQLCKLDSLSIIDLSQNMFSGIIPSCLGNLTLPTETTKILTNWETSPTLTEDELMKTLGAGVDYFYPSGYLEEGIKFTTKSGYLSYEGNILAYMTGIDLSCNNLTSDIPPELGNLSEIRSLNLSHNKLTGVIPSSFAKLHQIESLDLSYNNLSGEIPNQLVELNSLEVFSVAYNNLSVSIPEPKAQFGTFIENSYEGNPFLCGDILHKSCSKIDSPSTISTVPKDKGEDGLLDTYDFCVSFLVSYVVVLLTFFVVLYINPYWRRAWFSFIGKCITTCHYSNVGNFLAYRIFRQCV</sequence>
<keyword evidence="14" id="KW-1185">Reference proteome</keyword>
<dbReference type="SMART" id="SM00369">
    <property type="entry name" value="LRR_TYP"/>
    <property type="match status" value="10"/>
</dbReference>
<dbReference type="SUPFAM" id="SSF52047">
    <property type="entry name" value="RNI-like"/>
    <property type="match status" value="1"/>
</dbReference>
<dbReference type="SUPFAM" id="SSF52058">
    <property type="entry name" value="L domain-like"/>
    <property type="match status" value="2"/>
</dbReference>
<keyword evidence="5 12" id="KW-0812">Transmembrane</keyword>
<keyword evidence="8 12" id="KW-1133">Transmembrane helix</keyword>
<dbReference type="FunFam" id="3.80.10.10:FF:000095">
    <property type="entry name" value="LRR receptor-like serine/threonine-protein kinase GSO1"/>
    <property type="match status" value="1"/>
</dbReference>
<dbReference type="PRINTS" id="PR00019">
    <property type="entry name" value="LEURICHRPT"/>
</dbReference>
<dbReference type="FunFam" id="3.80.10.10:FF:000041">
    <property type="entry name" value="LRR receptor-like serine/threonine-protein kinase ERECTA"/>
    <property type="match status" value="1"/>
</dbReference>
<dbReference type="FunFam" id="3.80.10.10:FF:000111">
    <property type="entry name" value="LRR receptor-like serine/threonine-protein kinase ERECTA"/>
    <property type="match status" value="1"/>
</dbReference>
<keyword evidence="4" id="KW-0433">Leucine-rich repeat</keyword>
<keyword evidence="10" id="KW-0675">Receptor</keyword>
<dbReference type="InterPro" id="IPR032675">
    <property type="entry name" value="LRR_dom_sf"/>
</dbReference>
<evidence type="ECO:0000313" key="13">
    <source>
        <dbReference type="EMBL" id="TYG78117.1"/>
    </source>
</evidence>
<evidence type="ECO:0000256" key="2">
    <source>
        <dbReference type="ARBA" id="ARBA00009592"/>
    </source>
</evidence>
<dbReference type="Proteomes" id="UP000323506">
    <property type="component" value="Chromosome D02"/>
</dbReference>
<keyword evidence="6" id="KW-0732">Signal</keyword>
<evidence type="ECO:0000256" key="11">
    <source>
        <dbReference type="ARBA" id="ARBA00023180"/>
    </source>
</evidence>
<evidence type="ECO:0000256" key="7">
    <source>
        <dbReference type="ARBA" id="ARBA00022737"/>
    </source>
</evidence>
<dbReference type="InterPro" id="IPR025875">
    <property type="entry name" value="Leu-rich_rpt_4"/>
</dbReference>
<dbReference type="GO" id="GO:0005886">
    <property type="term" value="C:plasma membrane"/>
    <property type="evidence" value="ECO:0007669"/>
    <property type="project" value="UniProtKB-SubCell"/>
</dbReference>
<dbReference type="AlphaFoldDB" id="A0A5D2D8Q4"/>
<dbReference type="PANTHER" id="PTHR48062:SF37">
    <property type="entry name" value="LRR RECEPTOR-LIKE SERINE_THREONINE-PROTEIN KINASE FLS2"/>
    <property type="match status" value="1"/>
</dbReference>
<evidence type="ECO:0000256" key="4">
    <source>
        <dbReference type="ARBA" id="ARBA00022614"/>
    </source>
</evidence>
<evidence type="ECO:0000256" key="6">
    <source>
        <dbReference type="ARBA" id="ARBA00022729"/>
    </source>
</evidence>
<accession>A0A5D2D8Q4</accession>
<comment type="similarity">
    <text evidence="2">Belongs to the RLP family.</text>
</comment>
<dbReference type="InterPro" id="IPR051502">
    <property type="entry name" value="RLP_Defense_Trigger"/>
</dbReference>
<gene>
    <name evidence="13" type="ORF">ES288_D02G031900v1</name>
</gene>
<keyword evidence="7" id="KW-0677">Repeat</keyword>
<evidence type="ECO:0000313" key="14">
    <source>
        <dbReference type="Proteomes" id="UP000323506"/>
    </source>
</evidence>
<dbReference type="SMART" id="SM00365">
    <property type="entry name" value="LRR_SD22"/>
    <property type="match status" value="6"/>
</dbReference>
<proteinExistence type="inferred from homology"/>
<name>A0A5D2D8Q4_GOSDA</name>